<dbReference type="InterPro" id="IPR052070">
    <property type="entry name" value="ESCRT-I_UEV_domain"/>
</dbReference>
<dbReference type="CDD" id="cd11685">
    <property type="entry name" value="UEV_TSG101-like"/>
    <property type="match status" value="1"/>
</dbReference>
<keyword evidence="6" id="KW-0175">Coiled coil</keyword>
<feature type="domain" description="SB" evidence="8">
    <location>
        <begin position="383"/>
        <end position="446"/>
    </location>
</feature>
<dbReference type="InterPro" id="IPR016135">
    <property type="entry name" value="UBQ-conjugating_enzyme/RWD"/>
</dbReference>
<dbReference type="eggNOG" id="KOG2391">
    <property type="taxonomic scope" value="Eukaryota"/>
</dbReference>
<dbReference type="InterPro" id="IPR037202">
    <property type="entry name" value="ESCRT_assembly_dom"/>
</dbReference>
<sequence length="446" mass="50279">MSDIHIPQPVLDWLFKVLQPTYSDPRSTFHDVVQVLASFQLRPRTRVFTFPDGSSALLLSLYGTLDGVPIIVWIPKQYPVTVPYIYLDLNSLTGDLKIQVNQYLDISGQFFLPIFGAWSGQPGSLLQAIHQLLEIWHNYYPLFDATSMNAPPLPAKTNEGLLKIESEVQQLPPKLNHHVPIIDASNNLKPVETGLQQLPPPIPKRPSVPTSSQQVDVNCPISPPFGEYGNFVSSSAGPTLKDESPRIGSQTMIPNSAAEPKQETTFTFELPPDLIDDVTEIKSHSTHNELLHKLYELIDKLAVQDMINLKNYIGSHSFNIDAILTKYSSHKSYEKDLIERVKHSIAENTTAITHEMKKLDEEMEKAKELENSIDPASIAIPETPAFVQLYNLVARDHALNDAIGTVSQLFHREKISLNIMLRKTRELSFEQFKTRYLISKINDLLD</sequence>
<dbReference type="KEGG" id="kla:KLLA0_D04752g"/>
<dbReference type="AlphaFoldDB" id="Q6CS18"/>
<accession>Q6CS18</accession>
<dbReference type="SUPFAM" id="SSF54495">
    <property type="entry name" value="UBC-like"/>
    <property type="match status" value="1"/>
</dbReference>
<evidence type="ECO:0000256" key="4">
    <source>
        <dbReference type="ARBA" id="ARBA00022753"/>
    </source>
</evidence>
<keyword evidence="5 7" id="KW-0653">Protein transport</keyword>
<dbReference type="Pfam" id="PF09454">
    <property type="entry name" value="Vps23_core"/>
    <property type="match status" value="1"/>
</dbReference>
<protein>
    <submittedName>
        <fullName evidence="10">KLLA0D04752p</fullName>
    </submittedName>
</protein>
<dbReference type="Gene3D" id="6.10.140.820">
    <property type="match status" value="1"/>
</dbReference>
<evidence type="ECO:0000259" key="9">
    <source>
        <dbReference type="PROSITE" id="PS51322"/>
    </source>
</evidence>
<dbReference type="Pfam" id="PF05743">
    <property type="entry name" value="UEV"/>
    <property type="match status" value="1"/>
</dbReference>
<dbReference type="PaxDb" id="284590-Q6CS18"/>
<dbReference type="GO" id="GO:0043162">
    <property type="term" value="P:ubiquitin-dependent protein catabolic process via the multivesicular body sorting pathway"/>
    <property type="evidence" value="ECO:0007669"/>
    <property type="project" value="UniProtKB-ARBA"/>
</dbReference>
<evidence type="ECO:0000256" key="5">
    <source>
        <dbReference type="ARBA" id="ARBA00022927"/>
    </source>
</evidence>
<evidence type="ECO:0000256" key="7">
    <source>
        <dbReference type="PROSITE-ProRule" id="PRU00644"/>
    </source>
</evidence>
<evidence type="ECO:0000256" key="1">
    <source>
        <dbReference type="ARBA" id="ARBA00004177"/>
    </source>
</evidence>
<dbReference type="PANTHER" id="PTHR23306:SF3">
    <property type="entry name" value="TUMOR SUPPRESSOR PROTEIN 101"/>
    <property type="match status" value="1"/>
</dbReference>
<dbReference type="GO" id="GO:0000813">
    <property type="term" value="C:ESCRT I complex"/>
    <property type="evidence" value="ECO:0007669"/>
    <property type="project" value="TreeGrafter"/>
</dbReference>
<evidence type="ECO:0000313" key="11">
    <source>
        <dbReference type="Proteomes" id="UP000000598"/>
    </source>
</evidence>
<evidence type="ECO:0000256" key="3">
    <source>
        <dbReference type="ARBA" id="ARBA00022448"/>
    </source>
</evidence>
<evidence type="ECO:0000256" key="2">
    <source>
        <dbReference type="ARBA" id="ARBA00009594"/>
    </source>
</evidence>
<keyword evidence="11" id="KW-1185">Reference proteome</keyword>
<dbReference type="InterPro" id="IPR008883">
    <property type="entry name" value="UEV_N"/>
</dbReference>
<organism evidence="10 11">
    <name type="scientific">Kluyveromyces lactis (strain ATCC 8585 / CBS 2359 / DSM 70799 / NBRC 1267 / NRRL Y-1140 / WM37)</name>
    <name type="common">Yeast</name>
    <name type="synonym">Candida sphaerica</name>
    <dbReference type="NCBI Taxonomy" id="284590"/>
    <lineage>
        <taxon>Eukaryota</taxon>
        <taxon>Fungi</taxon>
        <taxon>Dikarya</taxon>
        <taxon>Ascomycota</taxon>
        <taxon>Saccharomycotina</taxon>
        <taxon>Saccharomycetes</taxon>
        <taxon>Saccharomycetales</taxon>
        <taxon>Saccharomycetaceae</taxon>
        <taxon>Kluyveromyces</taxon>
    </lineage>
</organism>
<keyword evidence="4" id="KW-0967">Endosome</keyword>
<comment type="similarity">
    <text evidence="2">Belongs to the ubiquitin-conjugating enzyme family. UEV subfamily.</text>
</comment>
<proteinExistence type="inferred from homology"/>
<name>Q6CS18_KLULA</name>
<dbReference type="GO" id="GO:0006886">
    <property type="term" value="P:intracellular protein transport"/>
    <property type="evidence" value="ECO:0007669"/>
    <property type="project" value="UniProtKB-ARBA"/>
</dbReference>
<evidence type="ECO:0000259" key="8">
    <source>
        <dbReference type="PROSITE" id="PS51312"/>
    </source>
</evidence>
<dbReference type="EMBL" id="CR382124">
    <property type="protein sequence ID" value="CAH00367.2"/>
    <property type="molecule type" value="Genomic_DNA"/>
</dbReference>
<dbReference type="Gene3D" id="3.10.110.10">
    <property type="entry name" value="Ubiquitin Conjugating Enzyme"/>
    <property type="match status" value="1"/>
</dbReference>
<dbReference type="InterPro" id="IPR017916">
    <property type="entry name" value="SB_dom"/>
</dbReference>
<dbReference type="GO" id="GO:0072666">
    <property type="term" value="P:establishment of protein localization to vacuole"/>
    <property type="evidence" value="ECO:0007669"/>
    <property type="project" value="UniProtKB-ARBA"/>
</dbReference>
<dbReference type="STRING" id="284590.Q6CS18"/>
<dbReference type="FunCoup" id="Q6CS18">
    <property type="interactions" value="614"/>
</dbReference>
<dbReference type="PANTHER" id="PTHR23306">
    <property type="entry name" value="TUMOR SUSCEPTIBILITY GENE 101 PROTEIN-RELATED"/>
    <property type="match status" value="1"/>
</dbReference>
<dbReference type="PROSITE" id="PS51312">
    <property type="entry name" value="SB"/>
    <property type="match status" value="1"/>
</dbReference>
<dbReference type="Proteomes" id="UP000000598">
    <property type="component" value="Chromosome D"/>
</dbReference>
<reference evidence="10 11" key="1">
    <citation type="journal article" date="2004" name="Nature">
        <title>Genome evolution in yeasts.</title>
        <authorList>
            <consortium name="Genolevures"/>
            <person name="Dujon B."/>
            <person name="Sherman D."/>
            <person name="Fischer G."/>
            <person name="Durrens P."/>
            <person name="Casaregola S."/>
            <person name="Lafontaine I."/>
            <person name="de Montigny J."/>
            <person name="Marck C."/>
            <person name="Neuveglise C."/>
            <person name="Talla E."/>
            <person name="Goffard N."/>
            <person name="Frangeul L."/>
            <person name="Aigle M."/>
            <person name="Anthouard V."/>
            <person name="Babour A."/>
            <person name="Barbe V."/>
            <person name="Barnay S."/>
            <person name="Blanchin S."/>
            <person name="Beckerich J.M."/>
            <person name="Beyne E."/>
            <person name="Bleykasten C."/>
            <person name="Boisrame A."/>
            <person name="Boyer J."/>
            <person name="Cattolico L."/>
            <person name="Confanioleri F."/>
            <person name="de Daruvar A."/>
            <person name="Despons L."/>
            <person name="Fabre E."/>
            <person name="Fairhead C."/>
            <person name="Ferry-Dumazet H."/>
            <person name="Groppi A."/>
            <person name="Hantraye F."/>
            <person name="Hennequin C."/>
            <person name="Jauniaux N."/>
            <person name="Joyet P."/>
            <person name="Kachouri R."/>
            <person name="Kerrest A."/>
            <person name="Koszul R."/>
            <person name="Lemaire M."/>
            <person name="Lesur I."/>
            <person name="Ma L."/>
            <person name="Muller H."/>
            <person name="Nicaud J.M."/>
            <person name="Nikolski M."/>
            <person name="Oztas S."/>
            <person name="Ozier-Kalogeropoulos O."/>
            <person name="Pellenz S."/>
            <person name="Potier S."/>
            <person name="Richard G.F."/>
            <person name="Straub M.L."/>
            <person name="Suleau A."/>
            <person name="Swennene D."/>
            <person name="Tekaia F."/>
            <person name="Wesolowski-Louvel M."/>
            <person name="Westhof E."/>
            <person name="Wirth B."/>
            <person name="Zeniou-Meyer M."/>
            <person name="Zivanovic I."/>
            <person name="Bolotin-Fukuhara M."/>
            <person name="Thierry A."/>
            <person name="Bouchier C."/>
            <person name="Caudron B."/>
            <person name="Scarpelli C."/>
            <person name="Gaillardin C."/>
            <person name="Weissenbach J."/>
            <person name="Wincker P."/>
            <person name="Souciet J.L."/>
        </authorList>
    </citation>
    <scope>NUCLEOTIDE SEQUENCE [LARGE SCALE GENOMIC DNA]</scope>
    <source>
        <strain evidence="11">ATCC 8585 / CBS 2359 / DSM 70799 / NBRC 1267 / NRRL Y-1140 / WM37</strain>
    </source>
</reference>
<dbReference type="PROSITE" id="PS51322">
    <property type="entry name" value="UEV"/>
    <property type="match status" value="1"/>
</dbReference>
<evidence type="ECO:0000256" key="6">
    <source>
        <dbReference type="ARBA" id="ARBA00023054"/>
    </source>
</evidence>
<evidence type="ECO:0000313" key="10">
    <source>
        <dbReference type="EMBL" id="CAH00367.2"/>
    </source>
</evidence>
<keyword evidence="3 7" id="KW-0813">Transport</keyword>
<dbReference type="SUPFAM" id="SSF140111">
    <property type="entry name" value="Endosomal sorting complex assembly domain"/>
    <property type="match status" value="1"/>
</dbReference>
<dbReference type="GO" id="GO:0043130">
    <property type="term" value="F:ubiquitin binding"/>
    <property type="evidence" value="ECO:0007669"/>
    <property type="project" value="TreeGrafter"/>
</dbReference>
<comment type="subcellular location">
    <subcellularLocation>
        <location evidence="1">Endosome</location>
    </subcellularLocation>
</comment>
<feature type="domain" description="UEV" evidence="9">
    <location>
        <begin position="9"/>
        <end position="146"/>
    </location>
</feature>
<dbReference type="InParanoid" id="Q6CS18"/>
<dbReference type="HOGENOM" id="CLU_046554_0_0_1"/>
<gene>
    <name evidence="10" type="ORF">KLLA0_D04752g</name>
</gene>